<dbReference type="InterPro" id="IPR005311">
    <property type="entry name" value="PBP_dimer"/>
</dbReference>
<dbReference type="AlphaFoldDB" id="A0A2H0DXF0"/>
<comment type="subcellular location">
    <subcellularLocation>
        <location evidence="1">Membrane</location>
    </subcellularLocation>
</comment>
<evidence type="ECO:0000256" key="1">
    <source>
        <dbReference type="ARBA" id="ARBA00004370"/>
    </source>
</evidence>
<dbReference type="InterPro" id="IPR036138">
    <property type="entry name" value="PBP_dimer_sf"/>
</dbReference>
<proteinExistence type="predicted"/>
<dbReference type="EMBL" id="PCTS01000033">
    <property type="protein sequence ID" value="PIP86389.1"/>
    <property type="molecule type" value="Genomic_DNA"/>
</dbReference>
<dbReference type="InterPro" id="IPR050515">
    <property type="entry name" value="Beta-lactam/transpept"/>
</dbReference>
<accession>A0A2H0DXF0</accession>
<dbReference type="SUPFAM" id="SSF56519">
    <property type="entry name" value="Penicillin binding protein dimerisation domain"/>
    <property type="match status" value="1"/>
</dbReference>
<feature type="domain" description="Penicillin-binding protein transpeptidase" evidence="3">
    <location>
        <begin position="250"/>
        <end position="554"/>
    </location>
</feature>
<organism evidence="5 6">
    <name type="scientific">Candidatus Campbellbacteria bacterium CG22_combo_CG10-13_8_21_14_all_43_18</name>
    <dbReference type="NCBI Taxonomy" id="1974530"/>
    <lineage>
        <taxon>Bacteria</taxon>
        <taxon>Candidatus Campbelliibacteriota</taxon>
    </lineage>
</organism>
<evidence type="ECO:0008006" key="7">
    <source>
        <dbReference type="Google" id="ProtNLM"/>
    </source>
</evidence>
<dbReference type="GO" id="GO:0071555">
    <property type="term" value="P:cell wall organization"/>
    <property type="evidence" value="ECO:0007669"/>
    <property type="project" value="TreeGrafter"/>
</dbReference>
<keyword evidence="2" id="KW-0472">Membrane</keyword>
<dbReference type="Pfam" id="PF03717">
    <property type="entry name" value="PBP_dimer"/>
    <property type="match status" value="1"/>
</dbReference>
<comment type="caution">
    <text evidence="5">The sequence shown here is derived from an EMBL/GenBank/DDBJ whole genome shotgun (WGS) entry which is preliminary data.</text>
</comment>
<evidence type="ECO:0000313" key="6">
    <source>
        <dbReference type="Proteomes" id="UP000231276"/>
    </source>
</evidence>
<dbReference type="PANTHER" id="PTHR30627">
    <property type="entry name" value="PEPTIDOGLYCAN D,D-TRANSPEPTIDASE"/>
    <property type="match status" value="1"/>
</dbReference>
<dbReference type="InterPro" id="IPR001460">
    <property type="entry name" value="PCN-bd_Tpept"/>
</dbReference>
<sequence length="572" mass="64316">MKEYFLPRIRIISAGLLLVVLILLGQLYLLQVVRGEAYREKGERQYLNPSKSLYDRGAIYFESKDGNLISAATLKTGYTISMNPNLIEDALEVHDKIEKILDIDDESFFFRSGKKDDTYEEIAKKVEEEEALAILALQIKGVSIEKEKWRFYPGNSVGAQLLGFTGFKDNDFGGRYGLEREYENVLEREERGININFFAEIFSNLSQGFEKNKLREKGDIITTIEPVVETFFQNKLNQVQEERDSLLTAGVIIDPKTGEIIGLVVSPSFDPNKFGKEEDISIFRNSLVEDVYEFGSIMKPITMASALDSGAVKTETTYDDKGFLELDGYKISNFDGKGRGMVDMQEVLNQSLNTGAAFVANEMGNDVFFDYLKNFGLMEKTGIDLPNEASPLIKNLSSSRKIEYATASFGQGVAFSPIMMARALSALGNGGILPTPHLVKKIDYEIGPGKTININKNQEKRTIKKETADEITRMLVRVVDEALLGGTVALPNHSIAAKTGTAQIANPNERGYYKDRFLHSFFGYFPAYEPKFLVFLYTVYPKGARYASETLTKPFMDIAKFLINYYEIPPDR</sequence>
<evidence type="ECO:0000259" key="3">
    <source>
        <dbReference type="Pfam" id="PF00905"/>
    </source>
</evidence>
<gene>
    <name evidence="5" type="ORF">COW82_02415</name>
</gene>
<dbReference type="Gene3D" id="3.30.450.330">
    <property type="match status" value="1"/>
</dbReference>
<dbReference type="InterPro" id="IPR012338">
    <property type="entry name" value="Beta-lactam/transpept-like"/>
</dbReference>
<evidence type="ECO:0000313" key="5">
    <source>
        <dbReference type="EMBL" id="PIP86389.1"/>
    </source>
</evidence>
<dbReference type="Gene3D" id="3.40.710.10">
    <property type="entry name" value="DD-peptidase/beta-lactamase superfamily"/>
    <property type="match status" value="1"/>
</dbReference>
<dbReference type="SUPFAM" id="SSF56601">
    <property type="entry name" value="beta-lactamase/transpeptidase-like"/>
    <property type="match status" value="1"/>
</dbReference>
<dbReference type="PANTHER" id="PTHR30627:SF1">
    <property type="entry name" value="PEPTIDOGLYCAN D,D-TRANSPEPTIDASE FTSI"/>
    <property type="match status" value="1"/>
</dbReference>
<dbReference type="Proteomes" id="UP000231276">
    <property type="component" value="Unassembled WGS sequence"/>
</dbReference>
<name>A0A2H0DXF0_9BACT</name>
<dbReference type="GO" id="GO:0005886">
    <property type="term" value="C:plasma membrane"/>
    <property type="evidence" value="ECO:0007669"/>
    <property type="project" value="TreeGrafter"/>
</dbReference>
<evidence type="ECO:0000256" key="2">
    <source>
        <dbReference type="ARBA" id="ARBA00023136"/>
    </source>
</evidence>
<reference evidence="5 6" key="1">
    <citation type="submission" date="2017-09" db="EMBL/GenBank/DDBJ databases">
        <title>Depth-based differentiation of microbial function through sediment-hosted aquifers and enrichment of novel symbionts in the deep terrestrial subsurface.</title>
        <authorList>
            <person name="Probst A.J."/>
            <person name="Ladd B."/>
            <person name="Jarett J.K."/>
            <person name="Geller-Mcgrath D.E."/>
            <person name="Sieber C.M."/>
            <person name="Emerson J.B."/>
            <person name="Anantharaman K."/>
            <person name="Thomas B.C."/>
            <person name="Malmstrom R."/>
            <person name="Stieglmeier M."/>
            <person name="Klingl A."/>
            <person name="Woyke T."/>
            <person name="Ryan C.M."/>
            <person name="Banfield J.F."/>
        </authorList>
    </citation>
    <scope>NUCLEOTIDE SEQUENCE [LARGE SCALE GENOMIC DNA]</scope>
    <source>
        <strain evidence="5">CG22_combo_CG10-13_8_21_14_all_43_18</strain>
    </source>
</reference>
<evidence type="ECO:0000259" key="4">
    <source>
        <dbReference type="Pfam" id="PF03717"/>
    </source>
</evidence>
<protein>
    <recommendedName>
        <fullName evidence="7">Penicillin-binding protein transpeptidase domain-containing protein</fullName>
    </recommendedName>
</protein>
<dbReference type="GO" id="GO:0008658">
    <property type="term" value="F:penicillin binding"/>
    <property type="evidence" value="ECO:0007669"/>
    <property type="project" value="InterPro"/>
</dbReference>
<dbReference type="Pfam" id="PF00905">
    <property type="entry name" value="Transpeptidase"/>
    <property type="match status" value="1"/>
</dbReference>
<feature type="domain" description="Penicillin-binding protein dimerisation" evidence="4">
    <location>
        <begin position="56"/>
        <end position="187"/>
    </location>
</feature>
<dbReference type="Gene3D" id="3.90.1310.10">
    <property type="entry name" value="Penicillin-binding protein 2a (Domain 2)"/>
    <property type="match status" value="1"/>
</dbReference>